<proteinExistence type="predicted"/>
<dbReference type="PANTHER" id="PTHR34153">
    <property type="entry name" value="SI:CH211-262H13.3-RELATED-RELATED"/>
    <property type="match status" value="1"/>
</dbReference>
<keyword evidence="3" id="KW-1185">Reference proteome</keyword>
<evidence type="ECO:0000313" key="2">
    <source>
        <dbReference type="EMBL" id="KAK4007340.1"/>
    </source>
</evidence>
<name>A0ABQ9Z3F1_9CRUS</name>
<dbReference type="InterPro" id="IPR040564">
    <property type="entry name" value="CxC3-like"/>
</dbReference>
<comment type="caution">
    <text evidence="2">The sequence shown here is derived from an EMBL/GenBank/DDBJ whole genome shotgun (WGS) entry which is preliminary data.</text>
</comment>
<sequence>MSHLIVEIPKILPEKGNWIFVAAENRIENDFLYLPDKSYSVVYKTQLLKVGMPPDVKKWDSHPFYKILGTYGRGQREKKMRKLNLPVKKNWEVNRLEKQVSKKPSIVRPTSFLPKPPAGLRVSKGKTLKEVQRKEVCEEKAINVQQLKPVNASTIHLSTSEEGSSCNVDLTIQPSTQPEGTICRLDTAVADDSYGTQHFENLHPFSYQNAGGHYNWGMPPYWNGNSQQMNSFYSLPPIQSPSSVLCELGSKHIVADSNRGTSSSAEYSSYPIPTPSPSPDLCPSMKTNLPIICLILKILLLAFRRKLVVGLLETNISSQHKNIYKKLVSRIRLLGKKNSKNSESYYVRRAWNTVFSDSLSKDVNWLGRRDRRVNNGSGKTGMSSCTITKAVEDGIRSNKSFFEMEHESFIRETKLHLRNAKSRFCSAEINAQQANDAYNDQHASGFDLKMIITHNTGNKKPVFTRGKDGTNPTIRNWDQCENLQLSIRSGSIDCCKSYSAVNSLRLSCGLPKVADITKECRFDFNTTEFVSSVCNASHLATNEEYMCSGYWPGSSSNNSSFIEEDLLCLWYHLRHKTPGTSERKLIESLQEISFDNDRLEKRLKTSWETRELLLRSPAPGAHPMVTHLTQIRGSVLYRRANYSPSGLHICVSFLERTSPDSFFTTIAALSKERMTHLCEEITNLPFHPRQYYKPHDKEILRRYGSYKICGRQPHGMHVNANRKLYRFAAAKESKYDIAPAASSVKCNFSLLNFSMGLIDGFSWISVRKIAQQSSRLLRSPSNLVISIRGNRCAMFYGVEVDGYFVETVDELFMLHQSFHPVIDQLKRSFSFLQSAFISCNFIILQIFMKFFLQNFYGHRQRCLIQSLGSHFVLWSSTGDLKNGISQGNIVSEKATQKRVQEETKDCIFAKSHTFNDLLISGLKISLTRDSLQHVLNLSLKVYTLNYANYLDDIVSLKKGSKDHEKVLPLVYLKLTSDTRYGVCLYTGKNSNNGCCRYRPPRRLCLAAPLVAYTKLTQAAIKNENDIKREKKTIAGSNATAAAEISRVGARGPPTTAWLERMVT</sequence>
<gene>
    <name evidence="2" type="ORF">OUZ56_012500</name>
</gene>
<protein>
    <recommendedName>
        <fullName evidence="1">CxC3 like cysteine cluster domain-containing protein</fullName>
    </recommendedName>
</protein>
<evidence type="ECO:0000313" key="3">
    <source>
        <dbReference type="Proteomes" id="UP001234178"/>
    </source>
</evidence>
<reference evidence="2 3" key="1">
    <citation type="journal article" date="2023" name="Nucleic Acids Res.">
        <title>The hologenome of Daphnia magna reveals possible DNA methylation and microbiome-mediated evolution of the host genome.</title>
        <authorList>
            <person name="Chaturvedi A."/>
            <person name="Li X."/>
            <person name="Dhandapani V."/>
            <person name="Marshall H."/>
            <person name="Kissane S."/>
            <person name="Cuenca-Cambronero M."/>
            <person name="Asole G."/>
            <person name="Calvet F."/>
            <person name="Ruiz-Romero M."/>
            <person name="Marangio P."/>
            <person name="Guigo R."/>
            <person name="Rago D."/>
            <person name="Mirbahai L."/>
            <person name="Eastwood N."/>
            <person name="Colbourne J.K."/>
            <person name="Zhou J."/>
            <person name="Mallon E."/>
            <person name="Orsini L."/>
        </authorList>
    </citation>
    <scope>NUCLEOTIDE SEQUENCE [LARGE SCALE GENOMIC DNA]</scope>
    <source>
        <strain evidence="2">LRV0_1</strain>
    </source>
</reference>
<dbReference type="PANTHER" id="PTHR34153:SF2">
    <property type="entry name" value="SI:CH211-262H13.3-RELATED"/>
    <property type="match status" value="1"/>
</dbReference>
<evidence type="ECO:0000259" key="1">
    <source>
        <dbReference type="Pfam" id="PF18804"/>
    </source>
</evidence>
<accession>A0ABQ9Z3F1</accession>
<dbReference type="Proteomes" id="UP001234178">
    <property type="component" value="Unassembled WGS sequence"/>
</dbReference>
<dbReference type="EMBL" id="JAOYFB010000002">
    <property type="protein sequence ID" value="KAK4007340.1"/>
    <property type="molecule type" value="Genomic_DNA"/>
</dbReference>
<feature type="domain" description="CxC3 like cysteine cluster" evidence="1">
    <location>
        <begin position="492"/>
        <end position="594"/>
    </location>
</feature>
<dbReference type="Pfam" id="PF18804">
    <property type="entry name" value="CxC3"/>
    <property type="match status" value="1"/>
</dbReference>
<organism evidence="2 3">
    <name type="scientific">Daphnia magna</name>
    <dbReference type="NCBI Taxonomy" id="35525"/>
    <lineage>
        <taxon>Eukaryota</taxon>
        <taxon>Metazoa</taxon>
        <taxon>Ecdysozoa</taxon>
        <taxon>Arthropoda</taxon>
        <taxon>Crustacea</taxon>
        <taxon>Branchiopoda</taxon>
        <taxon>Diplostraca</taxon>
        <taxon>Cladocera</taxon>
        <taxon>Anomopoda</taxon>
        <taxon>Daphniidae</taxon>
        <taxon>Daphnia</taxon>
    </lineage>
</organism>